<dbReference type="InterPro" id="IPR035364">
    <property type="entry name" value="Beta_sandwich_GH101"/>
</dbReference>
<dbReference type="RefSeq" id="WP_197003239.1">
    <property type="nucleotide sequence ID" value="NZ_BONS01000039.1"/>
</dbReference>
<reference evidence="2" key="1">
    <citation type="submission" date="2020-11" db="EMBL/GenBank/DDBJ databases">
        <title>Sequencing the genomes of 1000 actinobacteria strains.</title>
        <authorList>
            <person name="Klenk H.-P."/>
        </authorList>
    </citation>
    <scope>NUCLEOTIDE SEQUENCE</scope>
    <source>
        <strain evidence="2">DSM 45356</strain>
    </source>
</reference>
<feature type="domain" description="Glycosyl hydrolase 101 beta-sandwich" evidence="1">
    <location>
        <begin position="4"/>
        <end position="71"/>
    </location>
</feature>
<accession>A0A8J7GGG0</accession>
<evidence type="ECO:0000313" key="2">
    <source>
        <dbReference type="EMBL" id="MBG6136237.1"/>
    </source>
</evidence>
<dbReference type="Pfam" id="PF17451">
    <property type="entry name" value="Glyco_hyd_101C"/>
    <property type="match status" value="1"/>
</dbReference>
<evidence type="ECO:0000259" key="1">
    <source>
        <dbReference type="Pfam" id="PF17451"/>
    </source>
</evidence>
<organism evidence="2 3">
    <name type="scientific">Longispora fulva</name>
    <dbReference type="NCBI Taxonomy" id="619741"/>
    <lineage>
        <taxon>Bacteria</taxon>
        <taxon>Bacillati</taxon>
        <taxon>Actinomycetota</taxon>
        <taxon>Actinomycetes</taxon>
        <taxon>Micromonosporales</taxon>
        <taxon>Micromonosporaceae</taxon>
        <taxon>Longispora</taxon>
    </lineage>
</organism>
<sequence length="135" mass="14832">MSVSTAGGTRQISKDGHLVLNGDAYLLPWSQSAETKRYRWNAASASTTWTLPTSWGSRASVKPYQLTDTGKHTQAGRWRAALRAFGRRHQAAADTRPVAARAAPTRRQARYDAVWPMDSPRPLVAGDAGYLRCCT</sequence>
<dbReference type="AlphaFoldDB" id="A0A8J7GGG0"/>
<evidence type="ECO:0000313" key="3">
    <source>
        <dbReference type="Proteomes" id="UP000622552"/>
    </source>
</evidence>
<dbReference type="Proteomes" id="UP000622552">
    <property type="component" value="Unassembled WGS sequence"/>
</dbReference>
<comment type="caution">
    <text evidence="2">The sequence shown here is derived from an EMBL/GenBank/DDBJ whole genome shotgun (WGS) entry which is preliminary data.</text>
</comment>
<gene>
    <name evidence="2" type="ORF">IW245_002431</name>
</gene>
<dbReference type="Gene3D" id="2.60.40.1180">
    <property type="entry name" value="Golgi alpha-mannosidase II"/>
    <property type="match status" value="1"/>
</dbReference>
<keyword evidence="3" id="KW-1185">Reference proteome</keyword>
<dbReference type="EMBL" id="JADOUF010000001">
    <property type="protein sequence ID" value="MBG6136237.1"/>
    <property type="molecule type" value="Genomic_DNA"/>
</dbReference>
<name>A0A8J7GGG0_9ACTN</name>
<protein>
    <recommendedName>
        <fullName evidence="1">Glycosyl hydrolase 101 beta-sandwich domain-containing protein</fullName>
    </recommendedName>
</protein>
<proteinExistence type="predicted"/>
<dbReference type="InterPro" id="IPR013780">
    <property type="entry name" value="Glyco_hydro_b"/>
</dbReference>